<keyword evidence="2" id="KW-0812">Transmembrane</keyword>
<dbReference type="Proteomes" id="UP000324760">
    <property type="component" value="Chromosome"/>
</dbReference>
<evidence type="ECO:0000256" key="2">
    <source>
        <dbReference type="SAM" id="Phobius"/>
    </source>
</evidence>
<reference evidence="3 4" key="1">
    <citation type="journal article" date="2019" name="Biochem. Eng. J.">
        <title>Metabolic engineering of the marine bacteria Neptunomonas concharum for the production of acetoin and meso-2,3-butanediol from acetate.</title>
        <authorList>
            <person name="Li W."/>
            <person name="Pu N."/>
            <person name="Liu C.-X."/>
            <person name="Yuan Q.-P."/>
            <person name="Li Z.-J."/>
        </authorList>
    </citation>
    <scope>NUCLEOTIDE SEQUENCE [LARGE SCALE GENOMIC DNA]</scope>
    <source>
        <strain evidence="3 4">JCM17730</strain>
    </source>
</reference>
<keyword evidence="2" id="KW-0472">Membrane</keyword>
<evidence type="ECO:0000313" key="4">
    <source>
        <dbReference type="Proteomes" id="UP000324760"/>
    </source>
</evidence>
<feature type="transmembrane region" description="Helical" evidence="2">
    <location>
        <begin position="106"/>
        <end position="131"/>
    </location>
</feature>
<feature type="transmembrane region" description="Helical" evidence="2">
    <location>
        <begin position="6"/>
        <end position="27"/>
    </location>
</feature>
<evidence type="ECO:0000256" key="1">
    <source>
        <dbReference type="ARBA" id="ARBA00010894"/>
    </source>
</evidence>
<dbReference type="PANTHER" id="PTHR33219">
    <property type="entry name" value="YLMG HOMOLOG PROTEIN 2, CHLOROPLASTIC"/>
    <property type="match status" value="1"/>
</dbReference>
<dbReference type="EMBL" id="CP043869">
    <property type="protein sequence ID" value="QEQ95471.1"/>
    <property type="molecule type" value="Genomic_DNA"/>
</dbReference>
<accession>A0A5P1R814</accession>
<comment type="similarity">
    <text evidence="1">Belongs to the YggT family.</text>
</comment>
<dbReference type="AlphaFoldDB" id="A0A5P1R814"/>
<dbReference type="RefSeq" id="WP_138986176.1">
    <property type="nucleotide sequence ID" value="NZ_CP043869.1"/>
</dbReference>
<sequence length="182" mass="19948">MEQDPITLIIRTLGELFIFVLLMRFLLQLAKADYYNPISQSIVKLTQVPLTPLQRILPKAGRMDLSPLVLALVVKLGMIALLIVIYKGSIQVDIISLVLRSIAGLANSILSIYFWATLGSVIISWVAPGSYHPAPQLISQLTEPLFKLAQKVIPPLGGLDLSPILIFLAIQIIQGQLAPFAL</sequence>
<proteinExistence type="inferred from homology"/>
<organism evidence="3 4">
    <name type="scientific">Neptunomonas concharum</name>
    <dbReference type="NCBI Taxonomy" id="1031538"/>
    <lineage>
        <taxon>Bacteria</taxon>
        <taxon>Pseudomonadati</taxon>
        <taxon>Pseudomonadota</taxon>
        <taxon>Gammaproteobacteria</taxon>
        <taxon>Oceanospirillales</taxon>
        <taxon>Oceanospirillaceae</taxon>
        <taxon>Neptunomonas</taxon>
    </lineage>
</organism>
<gene>
    <name evidence="3" type="ORF">F0U83_01435</name>
</gene>
<evidence type="ECO:0000313" key="3">
    <source>
        <dbReference type="EMBL" id="QEQ95471.1"/>
    </source>
</evidence>
<dbReference type="InterPro" id="IPR003425">
    <property type="entry name" value="CCB3/YggT"/>
</dbReference>
<keyword evidence="2" id="KW-1133">Transmembrane helix</keyword>
<protein>
    <submittedName>
        <fullName evidence="3">YggT family protein</fullName>
    </submittedName>
</protein>
<dbReference type="KEGG" id="ncu:F0U83_01435"/>
<feature type="transmembrane region" description="Helical" evidence="2">
    <location>
        <begin position="65"/>
        <end position="86"/>
    </location>
</feature>
<dbReference type="GO" id="GO:0016020">
    <property type="term" value="C:membrane"/>
    <property type="evidence" value="ECO:0007669"/>
    <property type="project" value="InterPro"/>
</dbReference>
<dbReference type="PANTHER" id="PTHR33219:SF14">
    <property type="entry name" value="PROTEIN COFACTOR ASSEMBLY OF COMPLEX C SUBUNIT B CCB3, CHLOROPLASTIC-RELATED"/>
    <property type="match status" value="1"/>
</dbReference>
<keyword evidence="4" id="KW-1185">Reference proteome</keyword>
<name>A0A5P1R814_9GAMM</name>
<dbReference type="OrthoDB" id="9806665at2"/>
<dbReference type="Pfam" id="PF02325">
    <property type="entry name" value="CCB3_YggT"/>
    <property type="match status" value="2"/>
</dbReference>